<keyword evidence="3 6" id="KW-0812">Transmembrane</keyword>
<dbReference type="PROSITE" id="PS01022">
    <property type="entry name" value="PTR2_1"/>
    <property type="match status" value="1"/>
</dbReference>
<keyword evidence="6" id="KW-0813">Transport</keyword>
<organism evidence="9 10">
    <name type="scientific">Lichtheimia ornata</name>
    <dbReference type="NCBI Taxonomy" id="688661"/>
    <lineage>
        <taxon>Eukaryota</taxon>
        <taxon>Fungi</taxon>
        <taxon>Fungi incertae sedis</taxon>
        <taxon>Mucoromycota</taxon>
        <taxon>Mucoromycotina</taxon>
        <taxon>Mucoromycetes</taxon>
        <taxon>Mucorales</taxon>
        <taxon>Lichtheimiaceae</taxon>
        <taxon>Lichtheimia</taxon>
    </lineage>
</organism>
<feature type="transmembrane region" description="Helical" evidence="8">
    <location>
        <begin position="459"/>
        <end position="483"/>
    </location>
</feature>
<feature type="region of interest" description="Disordered" evidence="7">
    <location>
        <begin position="1"/>
        <end position="21"/>
    </location>
</feature>
<evidence type="ECO:0000256" key="4">
    <source>
        <dbReference type="ARBA" id="ARBA00022989"/>
    </source>
</evidence>
<dbReference type="PROSITE" id="PS01023">
    <property type="entry name" value="PTR2_2"/>
    <property type="match status" value="1"/>
</dbReference>
<feature type="transmembrane region" description="Helical" evidence="8">
    <location>
        <begin position="137"/>
        <end position="158"/>
    </location>
</feature>
<evidence type="ECO:0000256" key="6">
    <source>
        <dbReference type="RuleBase" id="RU003755"/>
    </source>
</evidence>
<dbReference type="RefSeq" id="XP_058338874.1">
    <property type="nucleotide sequence ID" value="XM_058490390.1"/>
</dbReference>
<dbReference type="InterPro" id="IPR000109">
    <property type="entry name" value="POT_fam"/>
</dbReference>
<dbReference type="GO" id="GO:0016020">
    <property type="term" value="C:membrane"/>
    <property type="evidence" value="ECO:0007669"/>
    <property type="project" value="UniProtKB-SubCell"/>
</dbReference>
<feature type="transmembrane region" description="Helical" evidence="8">
    <location>
        <begin position="164"/>
        <end position="183"/>
    </location>
</feature>
<feature type="transmembrane region" description="Helical" evidence="8">
    <location>
        <begin position="524"/>
        <end position="544"/>
    </location>
</feature>
<evidence type="ECO:0000256" key="2">
    <source>
        <dbReference type="ARBA" id="ARBA00005982"/>
    </source>
</evidence>
<name>A0AAD7XTK5_9FUNG</name>
<gene>
    <name evidence="9" type="ORF">O0I10_010409</name>
</gene>
<feature type="transmembrane region" description="Helical" evidence="8">
    <location>
        <begin position="235"/>
        <end position="253"/>
    </location>
</feature>
<evidence type="ECO:0000256" key="7">
    <source>
        <dbReference type="SAM" id="MobiDB-lite"/>
    </source>
</evidence>
<dbReference type="Proteomes" id="UP001234581">
    <property type="component" value="Unassembled WGS sequence"/>
</dbReference>
<dbReference type="InterPro" id="IPR018456">
    <property type="entry name" value="PTR2_symporter_CS"/>
</dbReference>
<feature type="transmembrane region" description="Helical" evidence="8">
    <location>
        <begin position="381"/>
        <end position="397"/>
    </location>
</feature>
<dbReference type="GO" id="GO:0006857">
    <property type="term" value="P:oligopeptide transport"/>
    <property type="evidence" value="ECO:0007669"/>
    <property type="project" value="InterPro"/>
</dbReference>
<keyword evidence="4 8" id="KW-1133">Transmembrane helix</keyword>
<dbReference type="Pfam" id="PF00854">
    <property type="entry name" value="PTR2"/>
    <property type="match status" value="1"/>
</dbReference>
<proteinExistence type="inferred from homology"/>
<comment type="similarity">
    <text evidence="2 6">Belongs to the major facilitator superfamily. Proton-dependent oligopeptide transporter (POT/PTR) (TC 2.A.17) family.</text>
</comment>
<dbReference type="Gene3D" id="1.20.1250.20">
    <property type="entry name" value="MFS general substrate transporter like domains"/>
    <property type="match status" value="1"/>
</dbReference>
<evidence type="ECO:0000256" key="1">
    <source>
        <dbReference type="ARBA" id="ARBA00004141"/>
    </source>
</evidence>
<feature type="transmembrane region" description="Helical" evidence="8">
    <location>
        <begin position="418"/>
        <end position="439"/>
    </location>
</feature>
<dbReference type="EMBL" id="JARTCD010000069">
    <property type="protein sequence ID" value="KAJ8653960.1"/>
    <property type="molecule type" value="Genomic_DNA"/>
</dbReference>
<comment type="subcellular location">
    <subcellularLocation>
        <location evidence="1 6">Membrane</location>
        <topology evidence="1 6">Multi-pass membrane protein</topology>
    </subcellularLocation>
</comment>
<feature type="transmembrane region" description="Helical" evidence="8">
    <location>
        <begin position="259"/>
        <end position="280"/>
    </location>
</feature>
<dbReference type="SUPFAM" id="SSF103473">
    <property type="entry name" value="MFS general substrate transporter"/>
    <property type="match status" value="1"/>
</dbReference>
<dbReference type="InterPro" id="IPR036259">
    <property type="entry name" value="MFS_trans_sf"/>
</dbReference>
<feature type="transmembrane region" description="Helical" evidence="8">
    <location>
        <begin position="495"/>
        <end position="518"/>
    </location>
</feature>
<keyword evidence="10" id="KW-1185">Reference proteome</keyword>
<protein>
    <submittedName>
        <fullName evidence="9">Uncharacterized protein</fullName>
    </submittedName>
</protein>
<dbReference type="PANTHER" id="PTHR11654">
    <property type="entry name" value="OLIGOPEPTIDE TRANSPORTER-RELATED"/>
    <property type="match status" value="1"/>
</dbReference>
<dbReference type="GeneID" id="83217813"/>
<reference evidence="9 10" key="1">
    <citation type="submission" date="2023-03" db="EMBL/GenBank/DDBJ databases">
        <title>Genome sequence of Lichtheimia ornata CBS 291.66.</title>
        <authorList>
            <person name="Mohabir J.T."/>
            <person name="Shea T.P."/>
            <person name="Kurbessoian T."/>
            <person name="Berby B."/>
            <person name="Fontaine J."/>
            <person name="Livny J."/>
            <person name="Gnirke A."/>
            <person name="Stajich J.E."/>
            <person name="Cuomo C.A."/>
        </authorList>
    </citation>
    <scope>NUCLEOTIDE SEQUENCE [LARGE SCALE GENOMIC DNA]</scope>
    <source>
        <strain evidence="9">CBS 291.66</strain>
    </source>
</reference>
<evidence type="ECO:0000256" key="3">
    <source>
        <dbReference type="ARBA" id="ARBA00022692"/>
    </source>
</evidence>
<comment type="caution">
    <text evidence="9">The sequence shown here is derived from an EMBL/GenBank/DDBJ whole genome shotgun (WGS) entry which is preliminary data.</text>
</comment>
<feature type="transmembrane region" description="Helical" evidence="8">
    <location>
        <begin position="344"/>
        <end position="361"/>
    </location>
</feature>
<evidence type="ECO:0000256" key="8">
    <source>
        <dbReference type="SAM" id="Phobius"/>
    </source>
</evidence>
<evidence type="ECO:0000313" key="10">
    <source>
        <dbReference type="Proteomes" id="UP001234581"/>
    </source>
</evidence>
<sequence length="586" mass="65206">MSDIESSKKQEPLAVTEVREVKDAEHVQGEDGQLYPVPTDQDWKELREVADAIPKSGFLVILIEFCERFTYYGLSGPFQNYIQHPNPESFPADIPGALGKGQQVATALTTFFQFWCYITPVIGGIIADQYLGKYNTILVFAGIYMVGLVILTASSVPAAIENGAAFPAFVVALIIVGLGTGGIKANVSPLVAEQYTVQKPFVRTQKKTNWLGRKQEETERVIVTPQATYQKLFNGFYFGINVGGLSAIATTFLEKQQGFVYAYLLPTCVFILGIIVIVSGKKFYKQANPRGSIFVEVGKVVSIGIRHGLENAKPSNMKNINPDMAAKITWDDTFVDELRRTFKACVVFCWFPIFWLCYSQMTNNLVSMTATMLTGNVPNDIMQNINPLTLIIVIPIMDRVFYPLMRRIGVHMKPIRRIAIGFFFAALAMAYSAIVQTIVYNSPPYYEYPSENGKNFVSAALVIPAYVLVGIGEVFASITGLEYAYKKAPEMMKSLVMSLFLLTNCFGAILAFALVSVAEDPKLKWMYTGIAAAMGVCAILFYICHHKNDDIDFEEDAIGRNGAESDAYHEKARNEKIQEYEIDETK</sequence>
<accession>A0AAD7XTK5</accession>
<evidence type="ECO:0000256" key="5">
    <source>
        <dbReference type="ARBA" id="ARBA00023136"/>
    </source>
</evidence>
<evidence type="ECO:0000313" key="9">
    <source>
        <dbReference type="EMBL" id="KAJ8653960.1"/>
    </source>
</evidence>
<dbReference type="AlphaFoldDB" id="A0AAD7XTK5"/>
<dbReference type="GO" id="GO:0022857">
    <property type="term" value="F:transmembrane transporter activity"/>
    <property type="evidence" value="ECO:0007669"/>
    <property type="project" value="InterPro"/>
</dbReference>
<keyword evidence="5 8" id="KW-0472">Membrane</keyword>